<reference evidence="1 2" key="1">
    <citation type="submission" date="2015-09" db="EMBL/GenBank/DDBJ databases">
        <authorList>
            <consortium name="Pathogen Informatics"/>
        </authorList>
    </citation>
    <scope>NUCLEOTIDE SEQUENCE [LARGE SCALE GENOMIC DNA]</scope>
    <source>
        <strain evidence="1 2">2789STDY5834856</strain>
    </source>
</reference>
<dbReference type="EMBL" id="CYZX01000001">
    <property type="protein sequence ID" value="CUN54126.1"/>
    <property type="molecule type" value="Genomic_DNA"/>
</dbReference>
<dbReference type="Proteomes" id="UP000095594">
    <property type="component" value="Unassembled WGS sequence"/>
</dbReference>
<gene>
    <name evidence="1" type="ORF">ERS852471_00100</name>
</gene>
<name>A0A173XT40_9CLOT</name>
<sequence>MAYDKLIKETNMKNGIEGNISVFMRERVEGKEDGAKVIANVIAGSLDRNYKGQNNYKLLAKKITDKDNSYFEDIAAFAIYIFTMDYTNKMLKDMPEDHNRNVLMKAISTQISRGVAAINMYVANDIKQGVYATHTETTRKIMGISNKFHDAFNNYLNSKKSEIIENLIAI</sequence>
<accession>A0A173XT40</accession>
<organism evidence="1 2">
    <name type="scientific">Clostridium disporicum</name>
    <dbReference type="NCBI Taxonomy" id="84024"/>
    <lineage>
        <taxon>Bacteria</taxon>
        <taxon>Bacillati</taxon>
        <taxon>Bacillota</taxon>
        <taxon>Clostridia</taxon>
        <taxon>Eubacteriales</taxon>
        <taxon>Clostridiaceae</taxon>
        <taxon>Clostridium</taxon>
    </lineage>
</organism>
<dbReference type="OrthoDB" id="9897854at2"/>
<proteinExistence type="predicted"/>
<protein>
    <submittedName>
        <fullName evidence="1">Uncharacterized protein</fullName>
    </submittedName>
</protein>
<dbReference type="RefSeq" id="WP_055262831.1">
    <property type="nucleotide sequence ID" value="NZ_CABIXQ010000001.1"/>
</dbReference>
<evidence type="ECO:0000313" key="1">
    <source>
        <dbReference type="EMBL" id="CUN54126.1"/>
    </source>
</evidence>
<evidence type="ECO:0000313" key="2">
    <source>
        <dbReference type="Proteomes" id="UP000095594"/>
    </source>
</evidence>
<dbReference type="AlphaFoldDB" id="A0A173XT40"/>